<evidence type="ECO:0000259" key="1">
    <source>
        <dbReference type="Pfam" id="PF00899"/>
    </source>
</evidence>
<dbReference type="SUPFAM" id="SSF69572">
    <property type="entry name" value="Activating enzymes of the ubiquitin-like proteins"/>
    <property type="match status" value="1"/>
</dbReference>
<sequence length="128" mass="14315">MRYDIVLDATDNVATRYLLNDACVIAGKPLVSGSALRFEGQIQVRNLQNLVMLGDFNQTGNTKVFNLFLQDNGFKQYITGPTQSLGDKLDLLISLIQNLHTVNKPLPYTDHHLVAVKLDELENNTQLT</sequence>
<keyword evidence="3" id="KW-1185">Reference proteome</keyword>
<evidence type="ECO:0000313" key="3">
    <source>
        <dbReference type="Proteomes" id="UP001164746"/>
    </source>
</evidence>
<dbReference type="EMBL" id="CP111022">
    <property type="protein sequence ID" value="WAR19956.1"/>
    <property type="molecule type" value="Genomic_DNA"/>
</dbReference>
<dbReference type="InterPro" id="IPR035985">
    <property type="entry name" value="Ubiquitin-activating_enz"/>
</dbReference>
<protein>
    <submittedName>
        <fullName evidence="2">UBA4-like protein</fullName>
    </submittedName>
</protein>
<dbReference type="Pfam" id="PF00899">
    <property type="entry name" value="ThiF"/>
    <property type="match status" value="1"/>
</dbReference>
<dbReference type="Gene3D" id="3.40.50.720">
    <property type="entry name" value="NAD(P)-binding Rossmann-like Domain"/>
    <property type="match status" value="1"/>
</dbReference>
<gene>
    <name evidence="2" type="ORF">MAR_001794</name>
</gene>
<evidence type="ECO:0000313" key="2">
    <source>
        <dbReference type="EMBL" id="WAR19956.1"/>
    </source>
</evidence>
<dbReference type="Proteomes" id="UP001164746">
    <property type="component" value="Chromosome 11"/>
</dbReference>
<organism evidence="2 3">
    <name type="scientific">Mya arenaria</name>
    <name type="common">Soft-shell clam</name>
    <dbReference type="NCBI Taxonomy" id="6604"/>
    <lineage>
        <taxon>Eukaryota</taxon>
        <taxon>Metazoa</taxon>
        <taxon>Spiralia</taxon>
        <taxon>Lophotrochozoa</taxon>
        <taxon>Mollusca</taxon>
        <taxon>Bivalvia</taxon>
        <taxon>Autobranchia</taxon>
        <taxon>Heteroconchia</taxon>
        <taxon>Euheterodonta</taxon>
        <taxon>Imparidentia</taxon>
        <taxon>Neoheterodontei</taxon>
        <taxon>Myida</taxon>
        <taxon>Myoidea</taxon>
        <taxon>Myidae</taxon>
        <taxon>Mya</taxon>
    </lineage>
</organism>
<feature type="domain" description="THIF-type NAD/FAD binding fold" evidence="1">
    <location>
        <begin position="3"/>
        <end position="49"/>
    </location>
</feature>
<reference evidence="2" key="1">
    <citation type="submission" date="2022-11" db="EMBL/GenBank/DDBJ databases">
        <title>Centuries of genome instability and evolution in soft-shell clam transmissible cancer (bioRxiv).</title>
        <authorList>
            <person name="Hart S.F.M."/>
            <person name="Yonemitsu M.A."/>
            <person name="Giersch R.M."/>
            <person name="Beal B.F."/>
            <person name="Arriagada G."/>
            <person name="Davis B.W."/>
            <person name="Ostrander E.A."/>
            <person name="Goff S.P."/>
            <person name="Metzger M.J."/>
        </authorList>
    </citation>
    <scope>NUCLEOTIDE SEQUENCE</scope>
    <source>
        <strain evidence="2">MELC-2E11</strain>
        <tissue evidence="2">Siphon/mantle</tissue>
    </source>
</reference>
<proteinExistence type="predicted"/>
<accession>A0ABY7FGU1</accession>
<name>A0ABY7FGU1_MYAAR</name>
<dbReference type="InterPro" id="IPR000594">
    <property type="entry name" value="ThiF_NAD_FAD-bd"/>
</dbReference>